<evidence type="ECO:0000313" key="1">
    <source>
        <dbReference type="EMBL" id="KAH7091522.1"/>
    </source>
</evidence>
<dbReference type="EMBL" id="JAGMVJ010000004">
    <property type="protein sequence ID" value="KAH7091522.1"/>
    <property type="molecule type" value="Genomic_DNA"/>
</dbReference>
<organism evidence="1 2">
    <name type="scientific">Paraphoma chrysanthemicola</name>
    <dbReference type="NCBI Taxonomy" id="798071"/>
    <lineage>
        <taxon>Eukaryota</taxon>
        <taxon>Fungi</taxon>
        <taxon>Dikarya</taxon>
        <taxon>Ascomycota</taxon>
        <taxon>Pezizomycotina</taxon>
        <taxon>Dothideomycetes</taxon>
        <taxon>Pleosporomycetidae</taxon>
        <taxon>Pleosporales</taxon>
        <taxon>Pleosporineae</taxon>
        <taxon>Phaeosphaeriaceae</taxon>
        <taxon>Paraphoma</taxon>
    </lineage>
</organism>
<keyword evidence="2" id="KW-1185">Reference proteome</keyword>
<protein>
    <submittedName>
        <fullName evidence="1">Uncharacterized protein</fullName>
    </submittedName>
</protein>
<sequence>MSRKENARKHSAQRKREALCKTHLRIGGHLQPRTLKASTRKQIERSRTPRLWIPTTPSRMLSLPVEIRQQILYESCTTVGLLRDVEALSKGALPYGFWNSRAEMSKTGKERKCDLFRRSSQETQLSIVLSRAVLRLGLVCKLIYQDMPYVVKRWQQDLNKYLDEQRDVQQRGIRFVVPIILGLHTPGQKPRKGEVVEAVERAWSGRRRSSKCWYCMERHPMNDPVCPMERRDPETWYKLTKPVGGWRGKPPKRSTFKGKKEVFEG</sequence>
<proteinExistence type="predicted"/>
<comment type="caution">
    <text evidence="1">The sequence shown here is derived from an EMBL/GenBank/DDBJ whole genome shotgun (WGS) entry which is preliminary data.</text>
</comment>
<evidence type="ECO:0000313" key="2">
    <source>
        <dbReference type="Proteomes" id="UP000813461"/>
    </source>
</evidence>
<dbReference type="AlphaFoldDB" id="A0A8K0W2R5"/>
<gene>
    <name evidence="1" type="ORF">FB567DRAFT_276287</name>
</gene>
<name>A0A8K0W2R5_9PLEO</name>
<accession>A0A8K0W2R5</accession>
<dbReference type="Proteomes" id="UP000813461">
    <property type="component" value="Unassembled WGS sequence"/>
</dbReference>
<dbReference type="OrthoDB" id="3796140at2759"/>
<reference evidence="1" key="1">
    <citation type="journal article" date="2021" name="Nat. Commun.">
        <title>Genetic determinants of endophytism in the Arabidopsis root mycobiome.</title>
        <authorList>
            <person name="Mesny F."/>
            <person name="Miyauchi S."/>
            <person name="Thiergart T."/>
            <person name="Pickel B."/>
            <person name="Atanasova L."/>
            <person name="Karlsson M."/>
            <person name="Huettel B."/>
            <person name="Barry K.W."/>
            <person name="Haridas S."/>
            <person name="Chen C."/>
            <person name="Bauer D."/>
            <person name="Andreopoulos W."/>
            <person name="Pangilinan J."/>
            <person name="LaButti K."/>
            <person name="Riley R."/>
            <person name="Lipzen A."/>
            <person name="Clum A."/>
            <person name="Drula E."/>
            <person name="Henrissat B."/>
            <person name="Kohler A."/>
            <person name="Grigoriev I.V."/>
            <person name="Martin F.M."/>
            <person name="Hacquard S."/>
        </authorList>
    </citation>
    <scope>NUCLEOTIDE SEQUENCE</scope>
    <source>
        <strain evidence="1">MPI-SDFR-AT-0120</strain>
    </source>
</reference>